<name>A0A8H3J5J5_9LECA</name>
<feature type="region of interest" description="Disordered" evidence="1">
    <location>
        <begin position="688"/>
        <end position="773"/>
    </location>
</feature>
<feature type="compositionally biased region" description="Polar residues" evidence="1">
    <location>
        <begin position="604"/>
        <end position="614"/>
    </location>
</feature>
<feature type="region of interest" description="Disordered" evidence="1">
    <location>
        <begin position="475"/>
        <end position="496"/>
    </location>
</feature>
<feature type="region of interest" description="Disordered" evidence="1">
    <location>
        <begin position="280"/>
        <end position="362"/>
    </location>
</feature>
<feature type="compositionally biased region" description="Polar residues" evidence="1">
    <location>
        <begin position="97"/>
        <end position="110"/>
    </location>
</feature>
<feature type="compositionally biased region" description="Acidic residues" evidence="1">
    <location>
        <begin position="693"/>
        <end position="706"/>
    </location>
</feature>
<dbReference type="SUPFAM" id="SSF57667">
    <property type="entry name" value="beta-beta-alpha zinc fingers"/>
    <property type="match status" value="1"/>
</dbReference>
<feature type="domain" description="C2H2-type" evidence="2">
    <location>
        <begin position="528"/>
        <end position="555"/>
    </location>
</feature>
<comment type="caution">
    <text evidence="3">The sequence shown here is derived from an EMBL/GenBank/DDBJ whole genome shotgun (WGS) entry which is preliminary data.</text>
</comment>
<evidence type="ECO:0000313" key="4">
    <source>
        <dbReference type="Proteomes" id="UP000664534"/>
    </source>
</evidence>
<feature type="region of interest" description="Disordered" evidence="1">
    <location>
        <begin position="834"/>
        <end position="856"/>
    </location>
</feature>
<feature type="compositionally biased region" description="Polar residues" evidence="1">
    <location>
        <begin position="731"/>
        <end position="743"/>
    </location>
</feature>
<accession>A0A8H3J5J5</accession>
<dbReference type="Gene3D" id="3.30.160.60">
    <property type="entry name" value="Classic Zinc Finger"/>
    <property type="match status" value="1"/>
</dbReference>
<organism evidence="3 4">
    <name type="scientific">Imshaugia aleurites</name>
    <dbReference type="NCBI Taxonomy" id="172621"/>
    <lineage>
        <taxon>Eukaryota</taxon>
        <taxon>Fungi</taxon>
        <taxon>Dikarya</taxon>
        <taxon>Ascomycota</taxon>
        <taxon>Pezizomycotina</taxon>
        <taxon>Lecanoromycetes</taxon>
        <taxon>OSLEUM clade</taxon>
        <taxon>Lecanoromycetidae</taxon>
        <taxon>Lecanorales</taxon>
        <taxon>Lecanorineae</taxon>
        <taxon>Parmeliaceae</taxon>
        <taxon>Imshaugia</taxon>
    </lineage>
</organism>
<feature type="region of interest" description="Disordered" evidence="1">
    <location>
        <begin position="588"/>
        <end position="614"/>
    </location>
</feature>
<feature type="domain" description="C2H2-type" evidence="2">
    <location>
        <begin position="501"/>
        <end position="522"/>
    </location>
</feature>
<evidence type="ECO:0000259" key="2">
    <source>
        <dbReference type="SMART" id="SM00355"/>
    </source>
</evidence>
<keyword evidence="4" id="KW-1185">Reference proteome</keyword>
<feature type="compositionally biased region" description="Polar residues" evidence="1">
    <location>
        <begin position="448"/>
        <end position="462"/>
    </location>
</feature>
<dbReference type="InterPro" id="IPR036236">
    <property type="entry name" value="Znf_C2H2_sf"/>
</dbReference>
<feature type="compositionally biased region" description="Polar residues" evidence="1">
    <location>
        <begin position="475"/>
        <end position="488"/>
    </location>
</feature>
<dbReference type="InterPro" id="IPR013087">
    <property type="entry name" value="Znf_C2H2_type"/>
</dbReference>
<sequence>MAKVYSGLSDFVLFPRDQPYMGILDPRLGDNFDGMHYPPNAVSNMHRHRGFSGQASPSYEPYPPLSAYSSAPSAYFGAQTVPYETQTGDMGRPMRRQTPSGSPSPSNSQAFDHPPSTLSSASGASAQSTASSNDGSPYASATHVLPYEDKWSGSLHGLGIAPGVVSSENFSQDPFPPGNFESDLIEDSKFPNYVGECGNNFSPSFPLSQPVPSSVFSGLAPRDIVPVVSSRRMALDLKTIAQDTTIDSILGEANSKIQKPVQLISPVSSVSAAASPTSFKGKHLITSPTQRKTSFRAPLTPSSAASRFPSRATSPHGLGDCVFPGNPIIPVDDVRTPRSPQQSLERCHPYDRSKSPPFSLDHNRYRQSQSPFFGQSSGRFVAPLKSSYPSLIQQFDTPVAQDTSGASYPGAIHAFHHLPSQKFQPASPAASETSSQDSHRPGSARFRSGTTSPYLHTASYQPYPQGLDARRYSIASSHSRNSLDSPGSNGYGFDDDGKERLRCPHPDCGRPFKDLKAHMLTHQSERPEKCPITTCAYHQKGFARKYDKNRHTLTHYKGNMVCGFCPGSGSASEKSFNRADVFKRHLTSVHGVEQTPPNSRKKGTNSSTNKKMSTQAVGATGKCSTCSATFKNAQDFYEHLDDCVLRVVQQEEPSEAINEHHLGGVALDDAVRDTMDRHMISAETDFNLNATAFDDEEGDENDDDFKDESSEDNHAWAAHPQGVGHAGGGNSITKSSRMSSNNGKGRGMTASKGGVPLVGKGRRRRKHYPVSWGCPKDQMKMKKRVLCVYDGSRRLWKDDMMLDNDFEVRMRFGDGESYVTDLDVQTVKRAEALHNATEEEKGPWVQDEPEMQQLMS</sequence>
<feature type="compositionally biased region" description="Low complexity" evidence="1">
    <location>
        <begin position="116"/>
        <end position="132"/>
    </location>
</feature>
<feature type="compositionally biased region" description="Low complexity" evidence="1">
    <location>
        <begin position="300"/>
        <end position="315"/>
    </location>
</feature>
<dbReference type="EMBL" id="CAJPDT010000142">
    <property type="protein sequence ID" value="CAF9941141.1"/>
    <property type="molecule type" value="Genomic_DNA"/>
</dbReference>
<feature type="region of interest" description="Disordered" evidence="1">
    <location>
        <begin position="422"/>
        <end position="462"/>
    </location>
</feature>
<dbReference type="Proteomes" id="UP000664534">
    <property type="component" value="Unassembled WGS sequence"/>
</dbReference>
<feature type="domain" description="C2H2-type" evidence="2">
    <location>
        <begin position="560"/>
        <end position="590"/>
    </location>
</feature>
<protein>
    <recommendedName>
        <fullName evidence="2">C2H2-type domain-containing protein</fullName>
    </recommendedName>
</protein>
<reference evidence="3" key="1">
    <citation type="submission" date="2021-03" db="EMBL/GenBank/DDBJ databases">
        <authorList>
            <person name="Tagirdzhanova G."/>
        </authorList>
    </citation>
    <scope>NUCLEOTIDE SEQUENCE</scope>
</reference>
<feature type="domain" description="C2H2-type" evidence="2">
    <location>
        <begin position="621"/>
        <end position="641"/>
    </location>
</feature>
<evidence type="ECO:0000256" key="1">
    <source>
        <dbReference type="SAM" id="MobiDB-lite"/>
    </source>
</evidence>
<proteinExistence type="predicted"/>
<feature type="region of interest" description="Disordered" evidence="1">
    <location>
        <begin position="84"/>
        <end position="138"/>
    </location>
</feature>
<dbReference type="SMART" id="SM00355">
    <property type="entry name" value="ZnF_C2H2"/>
    <property type="match status" value="4"/>
</dbReference>
<dbReference type="OrthoDB" id="4738706at2759"/>
<evidence type="ECO:0000313" key="3">
    <source>
        <dbReference type="EMBL" id="CAF9941141.1"/>
    </source>
</evidence>
<gene>
    <name evidence="3" type="ORF">IMSHALPRED_002443</name>
</gene>
<feature type="compositionally biased region" description="Basic and acidic residues" evidence="1">
    <location>
        <begin position="345"/>
        <end position="354"/>
    </location>
</feature>
<dbReference type="AlphaFoldDB" id="A0A8H3J5J5"/>